<dbReference type="InterPro" id="IPR016047">
    <property type="entry name" value="M23ase_b-sheet_dom"/>
</dbReference>
<evidence type="ECO:0000313" key="2">
    <source>
        <dbReference type="EMBL" id="GEC12435.1"/>
    </source>
</evidence>
<reference evidence="2 3" key="1">
    <citation type="submission" date="2019-06" db="EMBL/GenBank/DDBJ databases">
        <title>Whole genome shotgun sequence of Glutamicibacter nicotianae NBRC 14234.</title>
        <authorList>
            <person name="Hosoyama A."/>
            <person name="Uohara A."/>
            <person name="Ohji S."/>
            <person name="Ichikawa N."/>
        </authorList>
    </citation>
    <scope>NUCLEOTIDE SEQUENCE [LARGE SCALE GENOMIC DNA]</scope>
    <source>
        <strain evidence="2 3">NBRC 14234</strain>
    </source>
</reference>
<dbReference type="SUPFAM" id="SSF51261">
    <property type="entry name" value="Duplicated hybrid motif"/>
    <property type="match status" value="1"/>
</dbReference>
<evidence type="ECO:0000313" key="3">
    <source>
        <dbReference type="Proteomes" id="UP000316242"/>
    </source>
</evidence>
<organism evidence="2 3">
    <name type="scientific">Glutamicibacter nicotianae</name>
    <name type="common">Arthrobacter nicotianae</name>
    <dbReference type="NCBI Taxonomy" id="37929"/>
    <lineage>
        <taxon>Bacteria</taxon>
        <taxon>Bacillati</taxon>
        <taxon>Actinomycetota</taxon>
        <taxon>Actinomycetes</taxon>
        <taxon>Micrococcales</taxon>
        <taxon>Micrococcaceae</taxon>
        <taxon>Glutamicibacter</taxon>
    </lineage>
</organism>
<dbReference type="RefSeq" id="WP_141357303.1">
    <property type="nucleotide sequence ID" value="NZ_BAAAWM010000001.1"/>
</dbReference>
<dbReference type="EMBL" id="BJNE01000005">
    <property type="protein sequence ID" value="GEC12435.1"/>
    <property type="molecule type" value="Genomic_DNA"/>
</dbReference>
<dbReference type="CDD" id="cd12797">
    <property type="entry name" value="M23_peptidase"/>
    <property type="match status" value="1"/>
</dbReference>
<dbReference type="InterPro" id="IPR011055">
    <property type="entry name" value="Dup_hybrid_motif"/>
</dbReference>
<comment type="caution">
    <text evidence="2">The sequence shown here is derived from an EMBL/GenBank/DDBJ whole genome shotgun (WGS) entry which is preliminary data.</text>
</comment>
<dbReference type="PANTHER" id="PTHR21666:SF270">
    <property type="entry name" value="MUREIN HYDROLASE ACTIVATOR ENVC"/>
    <property type="match status" value="1"/>
</dbReference>
<dbReference type="Gene3D" id="2.70.70.10">
    <property type="entry name" value="Glucose Permease (Domain IIA)"/>
    <property type="match status" value="1"/>
</dbReference>
<dbReference type="InterPro" id="IPR050570">
    <property type="entry name" value="Cell_wall_metabolism_enzyme"/>
</dbReference>
<dbReference type="PANTHER" id="PTHR21666">
    <property type="entry name" value="PEPTIDASE-RELATED"/>
    <property type="match status" value="1"/>
</dbReference>
<name>A0ABQ0RLN2_GLUNI</name>
<evidence type="ECO:0000259" key="1">
    <source>
        <dbReference type="Pfam" id="PF01551"/>
    </source>
</evidence>
<proteinExistence type="predicted"/>
<protein>
    <recommendedName>
        <fullName evidence="1">M23ase beta-sheet core domain-containing protein</fullName>
    </recommendedName>
</protein>
<sequence>MSGGNAVHLHYPFTGLWLVQNSPADRVPSHGTTLFASSYAIDFVQVDEQGGSAPVTTRTWLGTEEPTSFFGFGVPILAPCAGTVIAADASMPDHRARRGLASIGYALTQRQRLAHGWQALAGNHVMIQTGAAVVALCHLKQGSLEVGVGDHVALGDLIAACGNSGNSTEPHVHVQAIDRLPVHAAEAVPMLFDGQLPRNGKILEIP</sequence>
<feature type="domain" description="M23ase beta-sheet core" evidence="1">
    <location>
        <begin position="115"/>
        <end position="176"/>
    </location>
</feature>
<accession>A0ABQ0RLN2</accession>
<dbReference type="Proteomes" id="UP000316242">
    <property type="component" value="Unassembled WGS sequence"/>
</dbReference>
<gene>
    <name evidence="2" type="ORF">ANI01nite_16380</name>
</gene>
<dbReference type="Pfam" id="PF01551">
    <property type="entry name" value="Peptidase_M23"/>
    <property type="match status" value="1"/>
</dbReference>
<keyword evidence="3" id="KW-1185">Reference proteome</keyword>